<dbReference type="KEGG" id="pze:HU754_004695"/>
<dbReference type="Proteomes" id="UP000627092">
    <property type="component" value="Chromosome"/>
</dbReference>
<reference evidence="1" key="1">
    <citation type="journal article" date="2020" name="Microorganisms">
        <title>Reliable Identification of Environmental Pseudomonas Isolates Using the rpoD Gene.</title>
        <authorList>
            <consortium name="The Broad Institute Genome Sequencing Platform"/>
            <person name="Girard L."/>
            <person name="Lood C."/>
            <person name="Rokni-Zadeh H."/>
            <person name="van Noort V."/>
            <person name="Lavigne R."/>
            <person name="De Mot R."/>
        </authorList>
    </citation>
    <scope>NUCLEOTIDE SEQUENCE</scope>
    <source>
        <strain evidence="1">OE 48.2</strain>
    </source>
</reference>
<evidence type="ECO:0000313" key="1">
    <source>
        <dbReference type="EMBL" id="QXI12719.1"/>
    </source>
</evidence>
<dbReference type="RefSeq" id="WP_186620901.1">
    <property type="nucleotide sequence ID" value="NZ_CP077090.1"/>
</dbReference>
<reference evidence="1" key="2">
    <citation type="journal article" date="2021" name="Microorganisms">
        <title>The Ever-Expanding Pseudomonas Genus: Description of 43 New Species and Partition of the Pseudomonas putida Group.</title>
        <authorList>
            <person name="Girard L."/>
            <person name="Lood C."/>
            <person name="Hofte M."/>
            <person name="Vandamme P."/>
            <person name="Rokni-Zadeh H."/>
            <person name="van Noort V."/>
            <person name="Lavigne R."/>
            <person name="De Mot R."/>
        </authorList>
    </citation>
    <scope>NUCLEOTIDE SEQUENCE</scope>
    <source>
        <strain evidence="1">OE 48.2</strain>
    </source>
</reference>
<dbReference type="AlphaFoldDB" id="A0A9E6NS14"/>
<organism evidence="1 2">
    <name type="scientific">Pseudomonas zeae</name>
    <dbReference type="NCBI Taxonomy" id="2745510"/>
    <lineage>
        <taxon>Bacteria</taxon>
        <taxon>Pseudomonadati</taxon>
        <taxon>Pseudomonadota</taxon>
        <taxon>Gammaproteobacteria</taxon>
        <taxon>Pseudomonadales</taxon>
        <taxon>Pseudomonadaceae</taxon>
        <taxon>Pseudomonas</taxon>
    </lineage>
</organism>
<accession>A0A9E6NS14</accession>
<gene>
    <name evidence="1" type="ORF">HU754_004695</name>
</gene>
<dbReference type="EMBL" id="CP077090">
    <property type="protein sequence ID" value="QXI12719.1"/>
    <property type="molecule type" value="Genomic_DNA"/>
</dbReference>
<proteinExistence type="predicted"/>
<protein>
    <submittedName>
        <fullName evidence="1">Uncharacterized protein</fullName>
    </submittedName>
</protein>
<sequence length="956" mass="104539">MDSQSLPEDPQSVLRPPILPGWKTPVVDYDGGLGVSAVLGGLNFVINPWLTMNPDDELKVFAGNDTAPVWSKTIKPDEKNQPVRGVIEPGYILRGDLAPLFYTVKRVNQQTPEESTPRQRLLVKLDRPGGFDDDYAEEGHSHLRYSIPQTIIDNGVGPGEAKAGVPITIPAYPFMRRHDQVIYVWGHIRKSIKVSPDQAEKPDDHPLIITIDEETIVLVGDGNKIPFYYQVVDEVGNYPDERSPWSATTYLTVDLKQQRLKAPIVIEADPVSDVIDLEDLGENDVTVLVNTGDFNANDIIALTWTGTPAEGPQVIHGPIELPVVRVGIAITFDIPNAKVKAIAKGRALVSYVLNPATDKKQSLNASVRVEGDISRLLPPNILEAAGGHLPVDSKPATVSVPYYVGRNTGDLISVHCEGKRAEGGSTYYPIRIIVSDEPEGVAIERSVPASEISPLDGGTLKVYYTVANDDVVLNSVRESLPLDLSVGQAQADLPKPDVTQADDNDVLLPENAPTGADIIAPFTETLDKDIVGLRWIGSISGAHPTYEIPLNTHTAGHPVPFNVKPSYISANRNGTVDVSYYLIRTQVPTRGSLVRTLSIGVAKPKWNAPKVLQAPDGQLDPNTHQNGFTVQVDTTGMADGDGIDLIVDGRPGEGSTRPERRYVSGQAQIDFTIDALITGANIGREVGIGYEVVRGTGPQPSETLTLQVGELFERNLPTPVLEGFDGDVLNLNNIKDNTQLQCSKWPFQLNGGPVWLSLTEHFETGGSRPINLLVGEPHNQSDGLALVAPVQWLRECREGSTATIELKTGLFRASTATDAVLFPVREYTAERLLDDLTTFEGGDLNGWSTIPGSYIKILQANGNTFIEGNTNIEIIKNYKNFSSHRKFELTFDYYLTTTAQLSILCFGQRAVTTLSNLYTWTSYKFEYEFTPTSTTVEIYLSNSSPKMDNIRIRQSI</sequence>
<name>A0A9E6NS14_9PSED</name>
<evidence type="ECO:0000313" key="2">
    <source>
        <dbReference type="Proteomes" id="UP000627092"/>
    </source>
</evidence>